<sequence length="84" mass="9459">MTDFSLSLLVMLHGKLVVALVPIYLSYDAARTLTLAVLLQLLPTRKPGPMMPYVLTLLEFHPHVLALSEMMFSVPAIRCVHKRK</sequence>
<name>A0A6M2DA21_RHIMP</name>
<accession>A0A6M2DA21</accession>
<organism evidence="1">
    <name type="scientific">Rhipicephalus microplus</name>
    <name type="common">Cattle tick</name>
    <name type="synonym">Boophilus microplus</name>
    <dbReference type="NCBI Taxonomy" id="6941"/>
    <lineage>
        <taxon>Eukaryota</taxon>
        <taxon>Metazoa</taxon>
        <taxon>Ecdysozoa</taxon>
        <taxon>Arthropoda</taxon>
        <taxon>Chelicerata</taxon>
        <taxon>Arachnida</taxon>
        <taxon>Acari</taxon>
        <taxon>Parasitiformes</taxon>
        <taxon>Ixodida</taxon>
        <taxon>Ixodoidea</taxon>
        <taxon>Ixodidae</taxon>
        <taxon>Rhipicephalinae</taxon>
        <taxon>Rhipicephalus</taxon>
        <taxon>Boophilus</taxon>
    </lineage>
</organism>
<dbReference type="AlphaFoldDB" id="A0A6M2DA21"/>
<proteinExistence type="predicted"/>
<reference evidence="1" key="1">
    <citation type="submission" date="2019-09" db="EMBL/GenBank/DDBJ databases">
        <title>Organ-specific transcriptomic study of the physiology of the cattle tick, Rhipicephalus microplus.</title>
        <authorList>
            <person name="Tirloni L."/>
            <person name="Braz G."/>
            <person name="Gandara A.C.P."/>
            <person name="Sabadin G.A."/>
            <person name="da Silva R.M."/>
            <person name="Guizzo M.G."/>
            <person name="Machado J.A."/>
            <person name="Costa E.P."/>
            <person name="Gomes H.F."/>
            <person name="Moraes J."/>
            <person name="Mota M.B.S."/>
            <person name="Mesquita R.D."/>
            <person name="Alvarenga P.H."/>
            <person name="Alves F."/>
            <person name="Seixas A."/>
            <person name="da Fonseca R.N."/>
            <person name="Fogaca A."/>
            <person name="Logullo C."/>
            <person name="Tanaka A."/>
            <person name="Daffre S."/>
            <person name="Termignoni C."/>
            <person name="Vaz I.S.Jr."/>
            <person name="Oliveira P.L."/>
            <person name="Ribeiro J.M."/>
        </authorList>
    </citation>
    <scope>NUCLEOTIDE SEQUENCE</scope>
    <source>
        <strain evidence="1">Porto Alegre</strain>
    </source>
</reference>
<dbReference type="EMBL" id="GHWJ01010426">
    <property type="protein sequence ID" value="NOV43163.1"/>
    <property type="molecule type" value="Transcribed_RNA"/>
</dbReference>
<protein>
    <submittedName>
        <fullName evidence="1">Putative secreted protein</fullName>
    </submittedName>
</protein>
<evidence type="ECO:0000313" key="1">
    <source>
        <dbReference type="EMBL" id="NOV43163.1"/>
    </source>
</evidence>